<dbReference type="InterPro" id="IPR021986">
    <property type="entry name" value="Spherulin4"/>
</dbReference>
<dbReference type="Proteomes" id="UP000829685">
    <property type="component" value="Unassembled WGS sequence"/>
</dbReference>
<dbReference type="AlphaFoldDB" id="A0A9P9WEX8"/>
<evidence type="ECO:0000313" key="1">
    <source>
        <dbReference type="EMBL" id="KAI1860481.1"/>
    </source>
</evidence>
<dbReference type="PANTHER" id="PTHR35040:SF8">
    <property type="entry name" value="SURFACE PROTEIN, PUTATIVE (AFU_ORTHOLOGUE AFUA_4G14085)-RELATED"/>
    <property type="match status" value="1"/>
</dbReference>
<organism evidence="1 2">
    <name type="scientific">Neoarthrinium moseri</name>
    <dbReference type="NCBI Taxonomy" id="1658444"/>
    <lineage>
        <taxon>Eukaryota</taxon>
        <taxon>Fungi</taxon>
        <taxon>Dikarya</taxon>
        <taxon>Ascomycota</taxon>
        <taxon>Pezizomycotina</taxon>
        <taxon>Sordariomycetes</taxon>
        <taxon>Xylariomycetidae</taxon>
        <taxon>Amphisphaeriales</taxon>
        <taxon>Apiosporaceae</taxon>
        <taxon>Neoarthrinium</taxon>
    </lineage>
</organism>
<comment type="caution">
    <text evidence="1">The sequence shown here is derived from an EMBL/GenBank/DDBJ whole genome shotgun (WGS) entry which is preliminary data.</text>
</comment>
<gene>
    <name evidence="1" type="ORF">JX265_009880</name>
</gene>
<accession>A0A9P9WEX8</accession>
<protein>
    <submittedName>
        <fullName evidence="1">Uncharacterized protein</fullName>
    </submittedName>
</protein>
<dbReference type="Pfam" id="PF12138">
    <property type="entry name" value="Spherulin4"/>
    <property type="match status" value="1"/>
</dbReference>
<name>A0A9P9WEX8_9PEZI</name>
<sequence length="242" mass="27585">MTDKNNGKAWVVMPLYYYPLTEKTWKPLHDAISAHPDTNFLVVVNPRSGPGDYPLPGQDYVREIPRLNAFSNVCTVGYVKIDYCRRPIAETFAEIRQYANWATHHSGLYVEGIYVDETPNHVSAERSVYLDAVVHNPGTPPEGDLTAFGNPDLVCICEEPYHKLRSENLQKRLEDFRIDRSRSIYQISGVPAGEVQDVAQEMCRRGQYVFVTDLVDDFYESFGPSWNEFVGAVNRSRCVEVK</sequence>
<dbReference type="EMBL" id="JAFIMR010000031">
    <property type="protein sequence ID" value="KAI1860481.1"/>
    <property type="molecule type" value="Genomic_DNA"/>
</dbReference>
<keyword evidence="2" id="KW-1185">Reference proteome</keyword>
<proteinExistence type="predicted"/>
<evidence type="ECO:0000313" key="2">
    <source>
        <dbReference type="Proteomes" id="UP000829685"/>
    </source>
</evidence>
<reference evidence="1" key="1">
    <citation type="submission" date="2021-03" db="EMBL/GenBank/DDBJ databases">
        <title>Revisited historic fungal species revealed as producer of novel bioactive compounds through whole genome sequencing and comparative genomics.</title>
        <authorList>
            <person name="Vignolle G.A."/>
            <person name="Hochenegger N."/>
            <person name="Mach R.L."/>
            <person name="Mach-Aigner A.R."/>
            <person name="Javad Rahimi M."/>
            <person name="Salim K.A."/>
            <person name="Chan C.M."/>
            <person name="Lim L.B.L."/>
            <person name="Cai F."/>
            <person name="Druzhinina I.S."/>
            <person name="U'Ren J.M."/>
            <person name="Derntl C."/>
        </authorList>
    </citation>
    <scope>NUCLEOTIDE SEQUENCE</scope>
    <source>
        <strain evidence="1">TUCIM 5799</strain>
    </source>
</reference>
<dbReference type="PANTHER" id="PTHR35040">
    <property type="match status" value="1"/>
</dbReference>